<dbReference type="Proteomes" id="UP000315295">
    <property type="component" value="Unassembled WGS sequence"/>
</dbReference>
<evidence type="ECO:0000313" key="3">
    <source>
        <dbReference type="Proteomes" id="UP000315295"/>
    </source>
</evidence>
<feature type="chain" id="PRO_5021740316" description="Rapid ALkalinization Factor" evidence="1">
    <location>
        <begin position="27"/>
        <end position="72"/>
    </location>
</feature>
<proteinExistence type="predicted"/>
<accession>A0A540K5E5</accession>
<evidence type="ECO:0000256" key="1">
    <source>
        <dbReference type="SAM" id="SignalP"/>
    </source>
</evidence>
<organism evidence="2 3">
    <name type="scientific">Malus baccata</name>
    <name type="common">Siberian crab apple</name>
    <name type="synonym">Pyrus baccata</name>
    <dbReference type="NCBI Taxonomy" id="106549"/>
    <lineage>
        <taxon>Eukaryota</taxon>
        <taxon>Viridiplantae</taxon>
        <taxon>Streptophyta</taxon>
        <taxon>Embryophyta</taxon>
        <taxon>Tracheophyta</taxon>
        <taxon>Spermatophyta</taxon>
        <taxon>Magnoliopsida</taxon>
        <taxon>eudicotyledons</taxon>
        <taxon>Gunneridae</taxon>
        <taxon>Pentapetalae</taxon>
        <taxon>rosids</taxon>
        <taxon>fabids</taxon>
        <taxon>Rosales</taxon>
        <taxon>Rosaceae</taxon>
        <taxon>Amygdaloideae</taxon>
        <taxon>Maleae</taxon>
        <taxon>Malus</taxon>
    </lineage>
</organism>
<protein>
    <recommendedName>
        <fullName evidence="4">Rapid ALkalinization Factor</fullName>
    </recommendedName>
</protein>
<name>A0A540K5E5_MALBA</name>
<dbReference type="PANTHER" id="PTHR34270:SF3">
    <property type="entry name" value="PROTEIN RALF-LIKE 16-RELATED"/>
    <property type="match status" value="1"/>
</dbReference>
<comment type="caution">
    <text evidence="2">The sequence shown here is derived from an EMBL/GenBank/DDBJ whole genome shotgun (WGS) entry which is preliminary data.</text>
</comment>
<keyword evidence="3" id="KW-1185">Reference proteome</keyword>
<dbReference type="PANTHER" id="PTHR34270">
    <property type="entry name" value="PROTEIN RALF-LIKE 15-RELATED"/>
    <property type="match status" value="1"/>
</dbReference>
<dbReference type="AlphaFoldDB" id="A0A540K5E5"/>
<keyword evidence="1" id="KW-0732">Signal</keyword>
<evidence type="ECO:0008006" key="4">
    <source>
        <dbReference type="Google" id="ProtNLM"/>
    </source>
</evidence>
<reference evidence="2 3" key="1">
    <citation type="journal article" date="2019" name="G3 (Bethesda)">
        <title>Sequencing of a Wild Apple (Malus baccata) Genome Unravels the Differences Between Cultivated and Wild Apple Species Regarding Disease Resistance and Cold Tolerance.</title>
        <authorList>
            <person name="Chen X."/>
        </authorList>
    </citation>
    <scope>NUCLEOTIDE SEQUENCE [LARGE SCALE GENOMIC DNA]</scope>
    <source>
        <strain evidence="3">cv. Shandingzi</strain>
        <tissue evidence="2">Leaves</tissue>
    </source>
</reference>
<evidence type="ECO:0000313" key="2">
    <source>
        <dbReference type="EMBL" id="TQD69441.1"/>
    </source>
</evidence>
<sequence length="72" mass="7879">MAMSKMFTLCIVVVLVCSVCIETASAKSIGYPVIRHDQPIHCGKSRCLPPPSSPYGRSCEPVERCRGGRKLK</sequence>
<feature type="signal peptide" evidence="1">
    <location>
        <begin position="1"/>
        <end position="26"/>
    </location>
</feature>
<dbReference type="EMBL" id="VIEB01003547">
    <property type="protein sequence ID" value="TQD69441.1"/>
    <property type="molecule type" value="Genomic_DNA"/>
</dbReference>
<gene>
    <name evidence="2" type="ORF">C1H46_045026</name>
</gene>